<dbReference type="RefSeq" id="WP_188107415.1">
    <property type="nucleotide sequence ID" value="NZ_JAANIH010000079.1"/>
</dbReference>
<organism evidence="2 3">
    <name type="scientific">Bradyrhizobium campsiandrae</name>
    <dbReference type="NCBI Taxonomy" id="1729892"/>
    <lineage>
        <taxon>Bacteria</taxon>
        <taxon>Pseudomonadati</taxon>
        <taxon>Pseudomonadota</taxon>
        <taxon>Alphaproteobacteria</taxon>
        <taxon>Hyphomicrobiales</taxon>
        <taxon>Nitrobacteraceae</taxon>
        <taxon>Bradyrhizobium</taxon>
    </lineage>
</organism>
<name>A0ABR7U578_9BRAD</name>
<feature type="domain" description="HTH luxR-type" evidence="1">
    <location>
        <begin position="310"/>
        <end position="367"/>
    </location>
</feature>
<evidence type="ECO:0000313" key="3">
    <source>
        <dbReference type="Proteomes" id="UP000639516"/>
    </source>
</evidence>
<evidence type="ECO:0000313" key="2">
    <source>
        <dbReference type="EMBL" id="MBC9979204.1"/>
    </source>
</evidence>
<dbReference type="SUPFAM" id="SSF46894">
    <property type="entry name" value="C-terminal effector domain of the bipartite response regulators"/>
    <property type="match status" value="1"/>
</dbReference>
<protein>
    <submittedName>
        <fullName evidence="2">Helix-turn-helix transcriptional regulator</fullName>
    </submittedName>
</protein>
<comment type="caution">
    <text evidence="2">The sequence shown here is derived from an EMBL/GenBank/DDBJ whole genome shotgun (WGS) entry which is preliminary data.</text>
</comment>
<proteinExistence type="predicted"/>
<dbReference type="PROSITE" id="PS51257">
    <property type="entry name" value="PROKAR_LIPOPROTEIN"/>
    <property type="match status" value="1"/>
</dbReference>
<dbReference type="InterPro" id="IPR016032">
    <property type="entry name" value="Sig_transdc_resp-reg_C-effctor"/>
</dbReference>
<dbReference type="InterPro" id="IPR036388">
    <property type="entry name" value="WH-like_DNA-bd_sf"/>
</dbReference>
<dbReference type="Gene3D" id="1.10.10.10">
    <property type="entry name" value="Winged helix-like DNA-binding domain superfamily/Winged helix DNA-binding domain"/>
    <property type="match status" value="1"/>
</dbReference>
<dbReference type="InterPro" id="IPR000792">
    <property type="entry name" value="Tscrpt_reg_LuxR_C"/>
</dbReference>
<evidence type="ECO:0000259" key="1">
    <source>
        <dbReference type="SMART" id="SM00421"/>
    </source>
</evidence>
<dbReference type="EMBL" id="JAATTO010000016">
    <property type="protein sequence ID" value="MBC9979204.1"/>
    <property type="molecule type" value="Genomic_DNA"/>
</dbReference>
<gene>
    <name evidence="2" type="ORF">HA482_13445</name>
</gene>
<dbReference type="SMART" id="SM00421">
    <property type="entry name" value="HTH_LUXR"/>
    <property type="match status" value="1"/>
</dbReference>
<reference evidence="2 3" key="1">
    <citation type="journal article" date="2020" name="Arch. Microbiol.">
        <title>Bradyrhizobium campsiandrae sp. nov., a nitrogen-fixing bacterial strain isolated from a native leguminous tree from the Amazon adapted to flooded conditions.</title>
        <authorList>
            <person name="Cabral Michel D."/>
            <person name="Martins da Costa E."/>
            <person name="Azarias Guimaraes A."/>
            <person name="Soares de Carvalho T."/>
            <person name="Santos de Castro Caputo P."/>
            <person name="Willems A."/>
            <person name="de Souza Moreira F.M."/>
        </authorList>
    </citation>
    <scope>NUCLEOTIDE SEQUENCE [LARGE SCALE GENOMIC DNA]</scope>
    <source>
        <strain evidence="3">INPA 384B</strain>
    </source>
</reference>
<sequence>MTSEAARLSELIGLIYDAALDPALWPHALGQACLFVGGSSGALFWHDAATEESAALHMFNEDPHYTQLYFEKYLPLNPCFPAGAFIEAGVVWGSTDLIPFEEIVETRFYAEWMKPQGIIDALGTNLEKSATSASVLAVRMHEEDGLADADDRRRLGLLVPHFQRAVAIGRLFDQGRTSQAVLTETLDHVSAAVFLVGPAGRLVFTNQPARLMLDEAVLVGERNGALMALSPEAHRALRDALLAAENGNATADRGGSIPIVNSHGRWFADVLPLTSGDRQRAGALHSAVAAVFVRKTSLASPPPLEALARMYKLTASEIRVLDAVMKVSGVRALAEALGLTQATVKTHLHNVFRKTGTARQSELVKLVAGFAPPEHG</sequence>
<keyword evidence="3" id="KW-1185">Reference proteome</keyword>
<accession>A0ABR7U578</accession>
<dbReference type="Proteomes" id="UP000639516">
    <property type="component" value="Unassembled WGS sequence"/>
</dbReference>
<dbReference type="Pfam" id="PF00196">
    <property type="entry name" value="GerE"/>
    <property type="match status" value="1"/>
</dbReference>